<evidence type="ECO:0000313" key="4">
    <source>
        <dbReference type="Proteomes" id="UP000235388"/>
    </source>
</evidence>
<feature type="chain" id="PRO_5014840378" evidence="2">
    <location>
        <begin position="21"/>
        <end position="712"/>
    </location>
</feature>
<feature type="region of interest" description="Disordered" evidence="1">
    <location>
        <begin position="248"/>
        <end position="295"/>
    </location>
</feature>
<protein>
    <submittedName>
        <fullName evidence="3">Uncharacterized protein</fullName>
    </submittedName>
</protein>
<dbReference type="AlphaFoldDB" id="A0A2N5TNB9"/>
<dbReference type="OrthoDB" id="2499945at2759"/>
<reference evidence="3 4" key="1">
    <citation type="submission" date="2017-11" db="EMBL/GenBank/DDBJ databases">
        <title>De novo assembly and phasing of dikaryotic genomes from two isolates of Puccinia coronata f. sp. avenae, the causal agent of oat crown rust.</title>
        <authorList>
            <person name="Miller M.E."/>
            <person name="Zhang Y."/>
            <person name="Omidvar V."/>
            <person name="Sperschneider J."/>
            <person name="Schwessinger B."/>
            <person name="Raley C."/>
            <person name="Palmer J.M."/>
            <person name="Garnica D."/>
            <person name="Upadhyaya N."/>
            <person name="Rathjen J."/>
            <person name="Taylor J.M."/>
            <person name="Park R.F."/>
            <person name="Dodds P.N."/>
            <person name="Hirsch C.D."/>
            <person name="Kianian S.F."/>
            <person name="Figueroa M."/>
        </authorList>
    </citation>
    <scope>NUCLEOTIDE SEQUENCE [LARGE SCALE GENOMIC DNA]</scope>
    <source>
        <strain evidence="3">12NC29</strain>
    </source>
</reference>
<feature type="compositionally biased region" description="Polar residues" evidence="1">
    <location>
        <begin position="103"/>
        <end position="112"/>
    </location>
</feature>
<proteinExistence type="predicted"/>
<feature type="compositionally biased region" description="Polar residues" evidence="1">
    <location>
        <begin position="251"/>
        <end position="275"/>
    </location>
</feature>
<feature type="compositionally biased region" description="Polar residues" evidence="1">
    <location>
        <begin position="208"/>
        <end position="226"/>
    </location>
</feature>
<keyword evidence="4" id="KW-1185">Reference proteome</keyword>
<sequence length="712" mass="74889">MKYHCHCMALLALRWDNALGHPQGVALQGGHTVQDTLAPGQIPTSSNIFPLNSGPDSLNLRRADSVIKISFIDRRRSEKGDKVHSKNVTTKSVVDGNGEDTRSNQSNVSHTNADHNISVCMRKKGHTDQLQVQINGTVPNSSNASDIAEEVMKAIQETMQANISLAVARNESDGVAVANASARQSNSASLVQPNNNRVEDLSRAGQAANPSNTRLTGNTRLPTSHLQADDRYDTAPLDSSIVRAAPDLTINPDNTTGNLGNFSTFPSNDSGQSQIQLSPSALSSPTTSATPAQSNSSIVIIDQQPLPVFQTDKQQSSDSNAISASHNDTFSPHPDLSLTAQHLTLDNSTSLGITNGNITLSSDNTTSLGIVNGLNALNPDNGTTLGPTNGTITLNPVNSDNITSLGTSNGPITINADNTVSSGAGNGPITLNPDNTTSLGTAKELIPLKPDNTTTLGTNETISSAQGLHFVPPQSQSRPTAISPSTLNETRVQQGSSAELPLNDVVILPNDPQRPNFQRQQAIEPNQRLADSPQTAVQEDEDIYSKPFGVMMLPKPQNPESRLSRKVLLMPHAKGAGDPNTTLTSPPLSPNQTGLTSGPNVSQDGSALPTQNPPASSSITPEETPASSSITPEDNPAINRELLTPLSGGANSSSLLLAPPPATFPTPENKTGNMKIILPDHTELSRNSASSIVTKDIFLYVAGLGLGVFLTI</sequence>
<dbReference type="Proteomes" id="UP000235388">
    <property type="component" value="Unassembled WGS sequence"/>
</dbReference>
<feature type="compositionally biased region" description="Polar residues" evidence="1">
    <location>
        <begin position="594"/>
        <end position="632"/>
    </location>
</feature>
<keyword evidence="2" id="KW-0732">Signal</keyword>
<evidence type="ECO:0000256" key="1">
    <source>
        <dbReference type="SAM" id="MobiDB-lite"/>
    </source>
</evidence>
<feature type="signal peptide" evidence="2">
    <location>
        <begin position="1"/>
        <end position="20"/>
    </location>
</feature>
<gene>
    <name evidence="3" type="ORF">PCANC_24625</name>
</gene>
<evidence type="ECO:0000256" key="2">
    <source>
        <dbReference type="SAM" id="SignalP"/>
    </source>
</evidence>
<name>A0A2N5TNB9_9BASI</name>
<accession>A0A2N5TNB9</accession>
<comment type="caution">
    <text evidence="3">The sequence shown here is derived from an EMBL/GenBank/DDBJ whole genome shotgun (WGS) entry which is preliminary data.</text>
</comment>
<evidence type="ECO:0000313" key="3">
    <source>
        <dbReference type="EMBL" id="PLW26991.1"/>
    </source>
</evidence>
<feature type="region of interest" description="Disordered" evidence="1">
    <location>
        <begin position="202"/>
        <end position="234"/>
    </location>
</feature>
<organism evidence="3 4">
    <name type="scientific">Puccinia coronata f. sp. avenae</name>
    <dbReference type="NCBI Taxonomy" id="200324"/>
    <lineage>
        <taxon>Eukaryota</taxon>
        <taxon>Fungi</taxon>
        <taxon>Dikarya</taxon>
        <taxon>Basidiomycota</taxon>
        <taxon>Pucciniomycotina</taxon>
        <taxon>Pucciniomycetes</taxon>
        <taxon>Pucciniales</taxon>
        <taxon>Pucciniaceae</taxon>
        <taxon>Puccinia</taxon>
    </lineage>
</organism>
<feature type="region of interest" description="Disordered" evidence="1">
    <location>
        <begin position="572"/>
        <end position="645"/>
    </location>
</feature>
<dbReference type="EMBL" id="PGCJ01000510">
    <property type="protein sequence ID" value="PLW26991.1"/>
    <property type="molecule type" value="Genomic_DNA"/>
</dbReference>
<feature type="region of interest" description="Disordered" evidence="1">
    <location>
        <begin position="92"/>
        <end position="112"/>
    </location>
</feature>
<feature type="compositionally biased region" description="Low complexity" evidence="1">
    <location>
        <begin position="276"/>
        <end position="295"/>
    </location>
</feature>
<feature type="compositionally biased region" description="Low complexity" evidence="1">
    <location>
        <begin position="579"/>
        <end position="593"/>
    </location>
</feature>